<sequence>VNVSILGILLMLILNPYFNVNASSAQLTANIKIPKITKLKSTPEALVLEGKHDVRSITISGLTSDGYWIDLSKESSFTTNDTKVKIDSAGYVYPVAVGWTTIKVAFRRHSIDLSVNVKNVDTQPISFVRDIMPTISKVGCNAGTCHGAAKGKNGFKLSLRGYDLDLDYQTLITDLSGRRLNRARPAQSLMLLKPTQGVPHGGGQALEVDSRHYKTFHQWIVEGVKSDVDATKRVSRLEVIPHATEIHLPGMAQQLIIIAHYPDGTSRDVTRDAIYSSSLADVATTSDSGFVTAVRRGEAVILVRYESLYSTSEIIVIGDRSGFKWAAAPQYNYIDELVYDKLKRVRILPSDLCTDAEFIRRLYLDLTGVPPTPSQVQTFLDDHANSRQKRERLIDHLIGQPEYVEHWTHKWADLLQCNRKFLGEKGVWLFRKWIHDSVAKNKPYDKFVRDLLMASGSTYQNPAANYHLVTTDKTIYQPDVAIENATQLFLGIRFACVKCHDHPFEKWTQNQYYELGSYFSEVGVKRGQLPGEQVVYNNYSVSGGVKHPKTGGIVPANVPFGSAEKTGVDPREAVTNWLVSKDNPWFAKSLVNRVWSYFLGRGIVEPVDDIRSSNPPSNAELLDALTKDFIENDFDLRYLMHTITKSRTYQQSIKTNRWNQEDEINFSHAIPRRLTAEQMLDAVSIATGSQPKFSGVPKGFRAVQLPDSSLDDGGFLKLFGRPERESACECERTTQVSLSHALNLINGPTIASAINDPKGRIAQLTKQKIDNRILVKEVYLATLCRMPNEAELVKAVDHISKTESQAEGAQDLLWALINSPSFLFNR</sequence>
<evidence type="ECO:0000313" key="3">
    <source>
        <dbReference type="EMBL" id="SVA55153.1"/>
    </source>
</evidence>
<proteinExistence type="predicted"/>
<evidence type="ECO:0008006" key="4">
    <source>
        <dbReference type="Google" id="ProtNLM"/>
    </source>
</evidence>
<feature type="domain" description="DUF1549" evidence="1">
    <location>
        <begin position="334"/>
        <end position="522"/>
    </location>
</feature>
<dbReference type="PANTHER" id="PTHR35889">
    <property type="entry name" value="CYCLOINULO-OLIGOSACCHARIDE FRUCTANOTRANSFERASE-RELATED"/>
    <property type="match status" value="1"/>
</dbReference>
<dbReference type="EMBL" id="UINC01012658">
    <property type="protein sequence ID" value="SVA55153.1"/>
    <property type="molecule type" value="Genomic_DNA"/>
</dbReference>
<organism evidence="3">
    <name type="scientific">marine metagenome</name>
    <dbReference type="NCBI Taxonomy" id="408172"/>
    <lineage>
        <taxon>unclassified sequences</taxon>
        <taxon>metagenomes</taxon>
        <taxon>ecological metagenomes</taxon>
    </lineage>
</organism>
<dbReference type="InterPro" id="IPR008964">
    <property type="entry name" value="Invasin/intimin_cell_adhesion"/>
</dbReference>
<name>A0A381WT97_9ZZZZ</name>
<dbReference type="InterPro" id="IPR011444">
    <property type="entry name" value="DUF1549"/>
</dbReference>
<accession>A0A381WT97</accession>
<dbReference type="Pfam" id="PF07587">
    <property type="entry name" value="PSD1"/>
    <property type="match status" value="1"/>
</dbReference>
<dbReference type="Pfam" id="PF07583">
    <property type="entry name" value="PSCyt2"/>
    <property type="match status" value="1"/>
</dbReference>
<dbReference type="AlphaFoldDB" id="A0A381WT97"/>
<reference evidence="3" key="1">
    <citation type="submission" date="2018-05" db="EMBL/GenBank/DDBJ databases">
        <authorList>
            <person name="Lanie J.A."/>
            <person name="Ng W.-L."/>
            <person name="Kazmierczak K.M."/>
            <person name="Andrzejewski T.M."/>
            <person name="Davidsen T.M."/>
            <person name="Wayne K.J."/>
            <person name="Tettelin H."/>
            <person name="Glass J.I."/>
            <person name="Rusch D."/>
            <person name="Podicherti R."/>
            <person name="Tsui H.-C.T."/>
            <person name="Winkler M.E."/>
        </authorList>
    </citation>
    <scope>NUCLEOTIDE SEQUENCE</scope>
</reference>
<evidence type="ECO:0000259" key="2">
    <source>
        <dbReference type="Pfam" id="PF07587"/>
    </source>
</evidence>
<gene>
    <name evidence="3" type="ORF">METZ01_LOCUS108007</name>
</gene>
<dbReference type="PANTHER" id="PTHR35889:SF3">
    <property type="entry name" value="F-BOX DOMAIN-CONTAINING PROTEIN"/>
    <property type="match status" value="1"/>
</dbReference>
<protein>
    <recommendedName>
        <fullName evidence="4">BIG2 domain-containing protein</fullName>
    </recommendedName>
</protein>
<dbReference type="InterPro" id="IPR022655">
    <property type="entry name" value="DUF1553"/>
</dbReference>
<dbReference type="Gene3D" id="2.60.40.1080">
    <property type="match status" value="1"/>
</dbReference>
<feature type="domain" description="DUF1553" evidence="2">
    <location>
        <begin position="571"/>
        <end position="797"/>
    </location>
</feature>
<feature type="non-terminal residue" evidence="3">
    <location>
        <position position="1"/>
    </location>
</feature>
<evidence type="ECO:0000259" key="1">
    <source>
        <dbReference type="Pfam" id="PF07583"/>
    </source>
</evidence>
<dbReference type="SUPFAM" id="SSF49373">
    <property type="entry name" value="Invasin/intimin cell-adhesion fragments"/>
    <property type="match status" value="1"/>
</dbReference>